<dbReference type="PANTHER" id="PTHR22683:SF41">
    <property type="entry name" value="DNA TRANSLOCASE FTSK"/>
    <property type="match status" value="1"/>
</dbReference>
<dbReference type="OrthoDB" id="9807790at2"/>
<keyword evidence="6" id="KW-1133">Transmembrane helix</keyword>
<dbReference type="GO" id="GO:0005524">
    <property type="term" value="F:ATP binding"/>
    <property type="evidence" value="ECO:0007669"/>
    <property type="project" value="UniProtKB-UniRule"/>
</dbReference>
<feature type="domain" description="FtsK" evidence="7">
    <location>
        <begin position="762"/>
        <end position="957"/>
    </location>
</feature>
<evidence type="ECO:0000259" key="7">
    <source>
        <dbReference type="PROSITE" id="PS50901"/>
    </source>
</evidence>
<feature type="transmembrane region" description="Helical" evidence="6">
    <location>
        <begin position="210"/>
        <end position="233"/>
    </location>
</feature>
<evidence type="ECO:0000313" key="8">
    <source>
        <dbReference type="EMBL" id="QDU36557.1"/>
    </source>
</evidence>
<dbReference type="SMART" id="SM00382">
    <property type="entry name" value="AAA"/>
    <property type="match status" value="1"/>
</dbReference>
<keyword evidence="4" id="KW-0175">Coiled coil</keyword>
<dbReference type="SUPFAM" id="SSF52540">
    <property type="entry name" value="P-loop containing nucleoside triphosphate hydrolases"/>
    <property type="match status" value="1"/>
</dbReference>
<proteinExistence type="predicted"/>
<dbReference type="Gene3D" id="3.40.50.300">
    <property type="entry name" value="P-loop containing nucleotide triphosphate hydrolases"/>
    <property type="match status" value="3"/>
</dbReference>
<dbReference type="KEGG" id="mri:Mal4_08440"/>
<feature type="transmembrane region" description="Helical" evidence="6">
    <location>
        <begin position="248"/>
        <end position="272"/>
    </location>
</feature>
<evidence type="ECO:0000256" key="5">
    <source>
        <dbReference type="SAM" id="MobiDB-lite"/>
    </source>
</evidence>
<keyword evidence="9" id="KW-1185">Reference proteome</keyword>
<name>A0A517Z256_9PLAN</name>
<feature type="binding site" evidence="3">
    <location>
        <begin position="779"/>
        <end position="786"/>
    </location>
    <ligand>
        <name>ATP</name>
        <dbReference type="ChEBI" id="CHEBI:30616"/>
    </ligand>
</feature>
<keyword evidence="1 3" id="KW-0547">Nucleotide-binding</keyword>
<dbReference type="Pfam" id="PF01580">
    <property type="entry name" value="FtsK_SpoIIIE"/>
    <property type="match status" value="1"/>
</dbReference>
<sequence length="1349" mass="151506">MRVADTELFDGLQQAITRRTAAEENFAERFRSGPDEEIFRLTQSIDALESQHAAARAETIAEYEATRAQLVEHYQTGLFELDRHHERSVREIRSRYAGESTEAERQYKDSTWVTSSVLDDTAEDSPHRQFETFRLLLQRTREEHEASWTQLATEYAAVAEVRGLPELPEPLPVQERLTRDQAHERFREEIETGHEQLAQLQKLWLPKLFLGWRPLILILLVALGLTAAALAIVTPEMVGVSINRTEPIWFAILAGASAGTGLMLFAVLYAIAMTRQSDVLQSVHDAVAAAQGLQQFWNHYSQADLARQEKTYRRDQARIEQQRAETLRRYENAHSERMAEIERRREDELQTENDAWQQQREALVAERDRSLTTLDEEHAERLDQNEMLHLSEKQRIENEVETLRADRQAAEEAAWSSLQQDWESATRHFFAATDEAAQHRRSTYPKWEELLEPNWLPPEAIPAGIPLGTLPIDLNHWPDAVPEDASLAPHRLQTEWPLALPFPDRFSLLLKGSGARARSALQLVLQSVMLRLLTLLPPGKVRFTIIDPVGLGESFAGFMHLADYDELLVTSRIWTESGHIEARLADLTEHMENVLQKYLRNEFATIEQYNEFAGEVAEPYRFLVITDFPSRFTEIAARRLKSIVTSGPRCGVYTLLGVDPTGQWPPGLSLADLEEQMQTFAWKAEAFHPAPASMSRWPVRIDAPPPPEQFTTIVKRVGEVSRDARRVEVAFDRIAPNPGDYWTSDSRSGIDVPLGRAGATKLQHLRLGKGTSQHMLVAGKTGSGKSTFLHALVTNLALHYSPDEIRFYLIDFKKGVEFKQYATSHLAHADVIAIESDREFGVSALQRLDEVLNERGETFRRHGVQDIAAFRNTVPDVPMPRILLVVDEFQEYFTEDDKLSQQATLLLDRLVRQGRAFGIHVILGSQTLGGAYSLARSTLGQVAVRVALQCSEADAHLILSEENTAARLLTRPGEAIYNDANGMLEGNHPFQIAWLPDEQREQLLSDLASLAGRRGIEVEPAIVFEGNVLSDPARNGDLVRLLEGTDDSPQAAVPRIWLGEAVEIRPATGLPFQRQSGSNLLLVGQDPEAALGVMTNAFATLAGQLSTTGKERTSADDSDTLPQSAQPSTAPAAQLYLFDGSSPDEPSAAAWRRLTGMFPRGVRLVRPREAATAIDELATLLDQRDADPDHAAAPVFLIIHHLSRFRDLRKAEDDFGMGSFGSMGESKPPQPGTQFAKILADGPANGIHSLIWCDSYNNIDRWFSRQTLRELEYRVAFQMNATDSSNLIDSPAASRLGPNRALLYREETGTSEKFRPYTVPDEAWLRSLHDRRTQVPIETAIDPDEFRIL</sequence>
<evidence type="ECO:0000256" key="3">
    <source>
        <dbReference type="PROSITE-ProRule" id="PRU00289"/>
    </source>
</evidence>
<evidence type="ECO:0000256" key="1">
    <source>
        <dbReference type="ARBA" id="ARBA00022741"/>
    </source>
</evidence>
<evidence type="ECO:0000256" key="4">
    <source>
        <dbReference type="SAM" id="Coils"/>
    </source>
</evidence>
<keyword evidence="6" id="KW-0812">Transmembrane</keyword>
<dbReference type="CDD" id="cd01127">
    <property type="entry name" value="TrwB_TraG_TraD_VirD4"/>
    <property type="match status" value="1"/>
</dbReference>
<dbReference type="InterPro" id="IPR003593">
    <property type="entry name" value="AAA+_ATPase"/>
</dbReference>
<feature type="region of interest" description="Disordered" evidence="5">
    <location>
        <begin position="1108"/>
        <end position="1129"/>
    </location>
</feature>
<keyword evidence="6" id="KW-0472">Membrane</keyword>
<accession>A0A517Z256</accession>
<dbReference type="InterPro" id="IPR002543">
    <property type="entry name" value="FtsK_dom"/>
</dbReference>
<keyword evidence="2 3" id="KW-0067">ATP-binding</keyword>
<dbReference type="EMBL" id="CP036275">
    <property type="protein sequence ID" value="QDU36557.1"/>
    <property type="molecule type" value="Genomic_DNA"/>
</dbReference>
<protein>
    <submittedName>
        <fullName evidence="8">FtsK-like domain-containing protein</fullName>
    </submittedName>
</protein>
<dbReference type="InterPro" id="IPR027417">
    <property type="entry name" value="P-loop_NTPase"/>
</dbReference>
<dbReference type="Proteomes" id="UP000320496">
    <property type="component" value="Chromosome"/>
</dbReference>
<dbReference type="InterPro" id="IPR050206">
    <property type="entry name" value="FtsK/SpoIIIE/SftA"/>
</dbReference>
<reference evidence="8 9" key="1">
    <citation type="submission" date="2019-02" db="EMBL/GenBank/DDBJ databases">
        <title>Deep-cultivation of Planctomycetes and their phenomic and genomic characterization uncovers novel biology.</title>
        <authorList>
            <person name="Wiegand S."/>
            <person name="Jogler M."/>
            <person name="Boedeker C."/>
            <person name="Pinto D."/>
            <person name="Vollmers J."/>
            <person name="Rivas-Marin E."/>
            <person name="Kohn T."/>
            <person name="Peeters S.H."/>
            <person name="Heuer A."/>
            <person name="Rast P."/>
            <person name="Oberbeckmann S."/>
            <person name="Bunk B."/>
            <person name="Jeske O."/>
            <person name="Meyerdierks A."/>
            <person name="Storesund J.E."/>
            <person name="Kallscheuer N."/>
            <person name="Luecker S."/>
            <person name="Lage O.M."/>
            <person name="Pohl T."/>
            <person name="Merkel B.J."/>
            <person name="Hornburger P."/>
            <person name="Mueller R.-W."/>
            <person name="Bruemmer F."/>
            <person name="Labrenz M."/>
            <person name="Spormann A.M."/>
            <person name="Op den Camp H."/>
            <person name="Overmann J."/>
            <person name="Amann R."/>
            <person name="Jetten M.S.M."/>
            <person name="Mascher T."/>
            <person name="Medema M.H."/>
            <person name="Devos D.P."/>
            <person name="Kaster A.-K."/>
            <person name="Ovreas L."/>
            <person name="Rohde M."/>
            <person name="Galperin M.Y."/>
            <person name="Jogler C."/>
        </authorList>
    </citation>
    <scope>NUCLEOTIDE SEQUENCE [LARGE SCALE GENOMIC DNA]</scope>
    <source>
        <strain evidence="8 9">Mal4</strain>
    </source>
</reference>
<dbReference type="GO" id="GO:0003677">
    <property type="term" value="F:DNA binding"/>
    <property type="evidence" value="ECO:0007669"/>
    <property type="project" value="InterPro"/>
</dbReference>
<organism evidence="8 9">
    <name type="scientific">Maioricimonas rarisocia</name>
    <dbReference type="NCBI Taxonomy" id="2528026"/>
    <lineage>
        <taxon>Bacteria</taxon>
        <taxon>Pseudomonadati</taxon>
        <taxon>Planctomycetota</taxon>
        <taxon>Planctomycetia</taxon>
        <taxon>Planctomycetales</taxon>
        <taxon>Planctomycetaceae</taxon>
        <taxon>Maioricimonas</taxon>
    </lineage>
</organism>
<evidence type="ECO:0000256" key="2">
    <source>
        <dbReference type="ARBA" id="ARBA00022840"/>
    </source>
</evidence>
<evidence type="ECO:0000256" key="6">
    <source>
        <dbReference type="SAM" id="Phobius"/>
    </source>
</evidence>
<feature type="coiled-coil region" evidence="4">
    <location>
        <begin position="305"/>
        <end position="366"/>
    </location>
</feature>
<dbReference type="PANTHER" id="PTHR22683">
    <property type="entry name" value="SPORULATION PROTEIN RELATED"/>
    <property type="match status" value="1"/>
</dbReference>
<gene>
    <name evidence="8" type="ORF">Mal4_08440</name>
</gene>
<dbReference type="PROSITE" id="PS50901">
    <property type="entry name" value="FTSK"/>
    <property type="match status" value="1"/>
</dbReference>
<dbReference type="RefSeq" id="WP_145367204.1">
    <property type="nucleotide sequence ID" value="NZ_CP036275.1"/>
</dbReference>
<evidence type="ECO:0000313" key="9">
    <source>
        <dbReference type="Proteomes" id="UP000320496"/>
    </source>
</evidence>